<reference evidence="1" key="1">
    <citation type="submission" date="2023-05" db="EMBL/GenBank/DDBJ databases">
        <authorList>
            <consortium name="ELIXIR-Norway"/>
        </authorList>
    </citation>
    <scope>NUCLEOTIDE SEQUENCE</scope>
</reference>
<protein>
    <submittedName>
        <fullName evidence="1">Uncharacterized protein</fullName>
    </submittedName>
</protein>
<evidence type="ECO:0000313" key="1">
    <source>
        <dbReference type="EMBL" id="CAN0516705.1"/>
    </source>
</evidence>
<reference evidence="1" key="2">
    <citation type="submission" date="2025-03" db="EMBL/GenBank/DDBJ databases">
        <authorList>
            <consortium name="ELIXIR-Norway"/>
            <consortium name="Elixir Norway"/>
        </authorList>
    </citation>
    <scope>NUCLEOTIDE SEQUENCE</scope>
</reference>
<organism evidence="1 2">
    <name type="scientific">Rangifer tarandus platyrhynchus</name>
    <name type="common">Svalbard reindeer</name>
    <dbReference type="NCBI Taxonomy" id="3082113"/>
    <lineage>
        <taxon>Eukaryota</taxon>
        <taxon>Metazoa</taxon>
        <taxon>Chordata</taxon>
        <taxon>Craniata</taxon>
        <taxon>Vertebrata</taxon>
        <taxon>Euteleostomi</taxon>
        <taxon>Mammalia</taxon>
        <taxon>Eutheria</taxon>
        <taxon>Laurasiatheria</taxon>
        <taxon>Artiodactyla</taxon>
        <taxon>Ruminantia</taxon>
        <taxon>Pecora</taxon>
        <taxon>Cervidae</taxon>
        <taxon>Odocoileinae</taxon>
        <taxon>Rangifer</taxon>
    </lineage>
</organism>
<dbReference type="EMBL" id="OX596088">
    <property type="protein sequence ID" value="CAN0516705.1"/>
    <property type="molecule type" value="Genomic_DNA"/>
</dbReference>
<accession>A0AC59ZVY5</accession>
<dbReference type="Proteomes" id="UP001162501">
    <property type="component" value="Chromosome 4"/>
</dbReference>
<sequence length="121" mass="13256">MEPTQAGSCDQGVTGGIRGFGCRPRTGLQPGPTGRLSSPLGFWERGHLTMLLFGALMSQPQAISTQGQVSRRAFQSCVPVRHKSGSCLGKLLCVHQSGMDRLWHAPKTEYYPPPRKRRQPP</sequence>
<proteinExistence type="predicted"/>
<evidence type="ECO:0000313" key="2">
    <source>
        <dbReference type="Proteomes" id="UP001162501"/>
    </source>
</evidence>
<gene>
    <name evidence="1" type="ORF">MRATA1EN22A_LOCUS23556</name>
</gene>
<name>A0AC59ZVY5_RANTA</name>